<dbReference type="GO" id="GO:0006006">
    <property type="term" value="P:glucose metabolic process"/>
    <property type="evidence" value="ECO:0007669"/>
    <property type="project" value="TreeGrafter"/>
</dbReference>
<protein>
    <submittedName>
        <fullName evidence="4">Aldose 1-epimerase</fullName>
    </submittedName>
</protein>
<dbReference type="SUPFAM" id="SSF74650">
    <property type="entry name" value="Galactose mutarotase-like"/>
    <property type="match status" value="1"/>
</dbReference>
<dbReference type="EMBL" id="BSPO01000002">
    <property type="protein sequence ID" value="GLS83458.1"/>
    <property type="molecule type" value="Genomic_DNA"/>
</dbReference>
<organism evidence="4 5">
    <name type="scientific">Paraferrimonas haliotis</name>
    <dbReference type="NCBI Taxonomy" id="2013866"/>
    <lineage>
        <taxon>Bacteria</taxon>
        <taxon>Pseudomonadati</taxon>
        <taxon>Pseudomonadota</taxon>
        <taxon>Gammaproteobacteria</taxon>
        <taxon>Alteromonadales</taxon>
        <taxon>Ferrimonadaceae</taxon>
        <taxon>Paraferrimonas</taxon>
    </lineage>
</organism>
<dbReference type="InterPro" id="IPR011013">
    <property type="entry name" value="Gal_mutarotase_sf_dom"/>
</dbReference>
<dbReference type="InterPro" id="IPR008183">
    <property type="entry name" value="Aldose_1/G6P_1-epimerase"/>
</dbReference>
<accession>A0AA37TN49</accession>
<name>A0AA37TN49_9GAMM</name>
<dbReference type="Pfam" id="PF01263">
    <property type="entry name" value="Aldose_epim"/>
    <property type="match status" value="1"/>
</dbReference>
<evidence type="ECO:0000256" key="2">
    <source>
        <dbReference type="ARBA" id="ARBA00023235"/>
    </source>
</evidence>
<gene>
    <name evidence="4" type="ORF">GCM10007894_14350</name>
</gene>
<dbReference type="AlphaFoldDB" id="A0AA37TN49"/>
<keyword evidence="3" id="KW-0119">Carbohydrate metabolism</keyword>
<dbReference type="PANTHER" id="PTHR10091:SF0">
    <property type="entry name" value="GALACTOSE MUTAROTASE"/>
    <property type="match status" value="1"/>
</dbReference>
<dbReference type="InterPro" id="IPR014718">
    <property type="entry name" value="GH-type_carb-bd"/>
</dbReference>
<sequence length="302" mass="33962">MSPQKNMTLTRYAIQAGDISATILNFGGIIQSFEYNGHPLTLSYPNLNDYLDDPFYIGAIAGRYANRIERGFTSDSGWHALACNENDNCLHGGFEGLNKQHWHCIEHTSNSVTLSCTLADGHQGFPGELAVTVRYEIKENASLTIDISATTTKTTPVSITQHSYFNLGEDQQITLEGDAVLVNNQNNLPNGERVSIAQALAWPHDIDNHIITNKHSGLWKMATIQSKAQQLSLQVWSDKPGYQYYQGRYLAEPFKPYQGLCIEPQHVPNGPNQSQFNTGLLQPNQKYRHRIEYRLSKHSLQR</sequence>
<dbReference type="Proteomes" id="UP001157439">
    <property type="component" value="Unassembled WGS sequence"/>
</dbReference>
<proteinExistence type="inferred from homology"/>
<evidence type="ECO:0000256" key="3">
    <source>
        <dbReference type="ARBA" id="ARBA00023277"/>
    </source>
</evidence>
<dbReference type="GO" id="GO:0005737">
    <property type="term" value="C:cytoplasm"/>
    <property type="evidence" value="ECO:0007669"/>
    <property type="project" value="TreeGrafter"/>
</dbReference>
<comment type="caution">
    <text evidence="4">The sequence shown here is derived from an EMBL/GenBank/DDBJ whole genome shotgun (WGS) entry which is preliminary data.</text>
</comment>
<evidence type="ECO:0000256" key="1">
    <source>
        <dbReference type="ARBA" id="ARBA00006206"/>
    </source>
</evidence>
<keyword evidence="5" id="KW-1185">Reference proteome</keyword>
<evidence type="ECO:0000313" key="4">
    <source>
        <dbReference type="EMBL" id="GLS83458.1"/>
    </source>
</evidence>
<evidence type="ECO:0000313" key="5">
    <source>
        <dbReference type="Proteomes" id="UP001157439"/>
    </source>
</evidence>
<dbReference type="GO" id="GO:0033499">
    <property type="term" value="P:galactose catabolic process via UDP-galactose, Leloir pathway"/>
    <property type="evidence" value="ECO:0007669"/>
    <property type="project" value="TreeGrafter"/>
</dbReference>
<dbReference type="GO" id="GO:0030246">
    <property type="term" value="F:carbohydrate binding"/>
    <property type="evidence" value="ECO:0007669"/>
    <property type="project" value="InterPro"/>
</dbReference>
<dbReference type="InterPro" id="IPR047215">
    <property type="entry name" value="Galactose_mutarotase-like"/>
</dbReference>
<dbReference type="PANTHER" id="PTHR10091">
    <property type="entry name" value="ALDOSE-1-EPIMERASE"/>
    <property type="match status" value="1"/>
</dbReference>
<dbReference type="CDD" id="cd09019">
    <property type="entry name" value="galactose_mutarotase_like"/>
    <property type="match status" value="1"/>
</dbReference>
<keyword evidence="2" id="KW-0413">Isomerase</keyword>
<reference evidence="4 5" key="1">
    <citation type="journal article" date="2014" name="Int. J. Syst. Evol. Microbiol.">
        <title>Complete genome sequence of Corynebacterium casei LMG S-19264T (=DSM 44701T), isolated from a smear-ripened cheese.</title>
        <authorList>
            <consortium name="US DOE Joint Genome Institute (JGI-PGF)"/>
            <person name="Walter F."/>
            <person name="Albersmeier A."/>
            <person name="Kalinowski J."/>
            <person name="Ruckert C."/>
        </authorList>
    </citation>
    <scope>NUCLEOTIDE SEQUENCE [LARGE SCALE GENOMIC DNA]</scope>
    <source>
        <strain evidence="4 5">NBRC 112785</strain>
    </source>
</reference>
<dbReference type="RefSeq" id="WP_095499792.1">
    <property type="nucleotide sequence ID" value="NZ_BSPO01000002.1"/>
</dbReference>
<dbReference type="GO" id="GO:0004034">
    <property type="term" value="F:aldose 1-epimerase activity"/>
    <property type="evidence" value="ECO:0007669"/>
    <property type="project" value="TreeGrafter"/>
</dbReference>
<comment type="similarity">
    <text evidence="1">Belongs to the aldose epimerase family.</text>
</comment>
<dbReference type="Gene3D" id="2.70.98.10">
    <property type="match status" value="1"/>
</dbReference>